<dbReference type="Gene3D" id="3.30.200.210">
    <property type="match status" value="1"/>
</dbReference>
<dbReference type="Pfam" id="PF00384">
    <property type="entry name" value="Molybdopterin"/>
    <property type="match status" value="1"/>
</dbReference>
<dbReference type="InterPro" id="IPR050612">
    <property type="entry name" value="Prok_Mopterin_Oxidored"/>
</dbReference>
<keyword evidence="5" id="KW-0500">Molybdenum</keyword>
<dbReference type="InterPro" id="IPR006655">
    <property type="entry name" value="Mopterin_OxRdtase_prok_CS"/>
</dbReference>
<dbReference type="Gene3D" id="3.40.228.10">
    <property type="entry name" value="Dimethylsulfoxide Reductase, domain 2"/>
    <property type="match status" value="1"/>
</dbReference>
<evidence type="ECO:0000256" key="9">
    <source>
        <dbReference type="ARBA" id="ARBA00023004"/>
    </source>
</evidence>
<keyword evidence="4" id="KW-0004">4Fe-4S</keyword>
<evidence type="ECO:0000256" key="5">
    <source>
        <dbReference type="ARBA" id="ARBA00022505"/>
    </source>
</evidence>
<sequence length="941" mass="104720">MAWKYPRLTRRTFLKSTAYGGAGLALLKPAELLGKPISKDTEHNEEISYSICNFCSSLCNVKVTTHTNNGEKRVVKLDGNPHSTLNRGKICARGQAGLRQTYDTDRLKTPLIRVEGSKRGEYKFRQASWEEAWEYIAAKNKSAKIQPWEWTMVGGWTSCVFYMYWAVPFAVANGIPNIIASPMQHCVTTGHLGTDGVTGNFNIHDEVLPDYDNARYILFMGNNASIAGVSTCRMVRFANGKKNGAKVIAVDPRCSETAAKADEWIPIRPGTDLDFMLAMLRTMLNEGYYDDGFLRNYTNMPFLVYKDSKGQWQLANDSDGRPQVMDHDGDIRTLPAFTNNNLRDVGGKSLFPGLKIPKDTKLDDGRTVVTVMQAQYEEIEFCTPEWASKTTGIPAETIYRIAHEFGTARPSIIDPGWHGARYGNMMMVRRVQAMIQALTGGIDKPGGWIMSGEFHHKAENQNQKLTETNGMLAQAMFKGEAHPPGPPLVTLAGRPFLELVAGVVFSPFKQHGKPCWSWAFREQEKAAGRDYVYWPAMADTGYKESVEGKLTYKGEPYRSRALLVNAANPMRHYYPESRWKDILTHKNMELVVVVDVLPSDTTLYADVILPNSTYLERDEPILYGNGVNHDLALTTRYAAIEPLYDTQESPDILLALTKILSGERGTKHFMGAVQQLVGLPAELVGKELAQLKEAGNKSPFSAACRKVSFGVSAKKAHKTPEELDRLLREKGVFTEEKGKDILKHASMPRKLAMPTPTGRVEFFSYLFDSIRQDNAKGPHFSPMAAHILTECRDGETMDAPLAKDEFYFTYGKAPSVSYASTNSNNPVLKAINEFKRDIYTGVWVHPDRAEPLGIKTGDAIRLTNKKSGQKADGIAYVTRKIHKDALFLHSAFGVENPQLTRTAGIGTATNKLIPYSVDPVVAGFRSQEFTIRVTKLEGGAA</sequence>
<dbReference type="GO" id="GO:0051539">
    <property type="term" value="F:4 iron, 4 sulfur cluster binding"/>
    <property type="evidence" value="ECO:0007669"/>
    <property type="project" value="UniProtKB-KW"/>
</dbReference>
<dbReference type="InterPro" id="IPR027467">
    <property type="entry name" value="MopterinOxRdtase_cofactor_BS"/>
</dbReference>
<dbReference type="PROSITE" id="PS00551">
    <property type="entry name" value="MOLYBDOPTERIN_PROK_1"/>
    <property type="match status" value="1"/>
</dbReference>
<name>A0A450WZF1_9GAMM</name>
<dbReference type="GO" id="GO:0043546">
    <property type="term" value="F:molybdopterin cofactor binding"/>
    <property type="evidence" value="ECO:0007669"/>
    <property type="project" value="InterPro"/>
</dbReference>
<keyword evidence="10" id="KW-0411">Iron-sulfur</keyword>
<comment type="similarity">
    <text evidence="3">Belongs to the prokaryotic molybdopterin-containing oxidoreductase family.</text>
</comment>
<keyword evidence="6" id="KW-0479">Metal-binding</keyword>
<evidence type="ECO:0000256" key="6">
    <source>
        <dbReference type="ARBA" id="ARBA00022723"/>
    </source>
</evidence>
<protein>
    <submittedName>
        <fullName evidence="12">Molybdopterin oxidoreductase Fe4S4 domain-containing protein</fullName>
    </submittedName>
</protein>
<evidence type="ECO:0000256" key="8">
    <source>
        <dbReference type="ARBA" id="ARBA00023002"/>
    </source>
</evidence>
<keyword evidence="7" id="KW-0732">Signal</keyword>
<dbReference type="PROSITE" id="PS51669">
    <property type="entry name" value="4FE4S_MOW_BIS_MGD"/>
    <property type="match status" value="1"/>
</dbReference>
<accession>A0A450WZF1</accession>
<dbReference type="GO" id="GO:0016491">
    <property type="term" value="F:oxidoreductase activity"/>
    <property type="evidence" value="ECO:0007669"/>
    <property type="project" value="UniProtKB-KW"/>
</dbReference>
<evidence type="ECO:0000256" key="10">
    <source>
        <dbReference type="ARBA" id="ARBA00023014"/>
    </source>
</evidence>
<dbReference type="GO" id="GO:0046872">
    <property type="term" value="F:metal ion binding"/>
    <property type="evidence" value="ECO:0007669"/>
    <property type="project" value="UniProtKB-KW"/>
</dbReference>
<feature type="domain" description="4Fe-4S Mo/W bis-MGD-type" evidence="11">
    <location>
        <begin position="45"/>
        <end position="105"/>
    </location>
</feature>
<organism evidence="12">
    <name type="scientific">Candidatus Kentrum sp. LFY</name>
    <dbReference type="NCBI Taxonomy" id="2126342"/>
    <lineage>
        <taxon>Bacteria</taxon>
        <taxon>Pseudomonadati</taxon>
        <taxon>Pseudomonadota</taxon>
        <taxon>Gammaproteobacteria</taxon>
        <taxon>Candidatus Kentrum</taxon>
    </lineage>
</organism>
<evidence type="ECO:0000259" key="11">
    <source>
        <dbReference type="PROSITE" id="PS51669"/>
    </source>
</evidence>
<dbReference type="PROSITE" id="PS00490">
    <property type="entry name" value="MOLYBDOPTERIN_PROK_2"/>
    <property type="match status" value="1"/>
</dbReference>
<keyword evidence="8" id="KW-0560">Oxidoreductase</keyword>
<dbReference type="SMART" id="SM00926">
    <property type="entry name" value="Molybdop_Fe4S4"/>
    <property type="match status" value="1"/>
</dbReference>
<dbReference type="PROSITE" id="PS51318">
    <property type="entry name" value="TAT"/>
    <property type="match status" value="1"/>
</dbReference>
<reference evidence="12" key="1">
    <citation type="submission" date="2019-02" db="EMBL/GenBank/DDBJ databases">
        <authorList>
            <person name="Gruber-Vodicka R. H."/>
            <person name="Seah K. B. B."/>
        </authorList>
    </citation>
    <scope>NUCLEOTIDE SEQUENCE</scope>
    <source>
        <strain evidence="12">BECK_BY7</strain>
    </source>
</reference>
<evidence type="ECO:0000313" key="12">
    <source>
        <dbReference type="EMBL" id="VFK22383.1"/>
    </source>
</evidence>
<comment type="cofactor">
    <cofactor evidence="2">
        <name>[4Fe-4S] cluster</name>
        <dbReference type="ChEBI" id="CHEBI:49883"/>
    </cofactor>
</comment>
<dbReference type="Pfam" id="PF01568">
    <property type="entry name" value="Molydop_binding"/>
    <property type="match status" value="1"/>
</dbReference>
<evidence type="ECO:0000256" key="2">
    <source>
        <dbReference type="ARBA" id="ARBA00001966"/>
    </source>
</evidence>
<dbReference type="EMBL" id="CAADFN010000118">
    <property type="protein sequence ID" value="VFK22383.1"/>
    <property type="molecule type" value="Genomic_DNA"/>
</dbReference>
<evidence type="ECO:0000256" key="3">
    <source>
        <dbReference type="ARBA" id="ARBA00010312"/>
    </source>
</evidence>
<dbReference type="Pfam" id="PF04879">
    <property type="entry name" value="Molybdop_Fe4S4"/>
    <property type="match status" value="1"/>
</dbReference>
<dbReference type="InterPro" id="IPR006311">
    <property type="entry name" value="TAT_signal"/>
</dbReference>
<dbReference type="PANTHER" id="PTHR43742:SF9">
    <property type="entry name" value="TETRATHIONATE REDUCTASE SUBUNIT A"/>
    <property type="match status" value="1"/>
</dbReference>
<keyword evidence="9" id="KW-0408">Iron</keyword>
<dbReference type="Gene3D" id="3.40.50.740">
    <property type="match status" value="1"/>
</dbReference>
<dbReference type="SUPFAM" id="SSF53706">
    <property type="entry name" value="Formate dehydrogenase/DMSO reductase, domains 1-3"/>
    <property type="match status" value="1"/>
</dbReference>
<dbReference type="PANTHER" id="PTHR43742">
    <property type="entry name" value="TRIMETHYLAMINE-N-OXIDE REDUCTASE"/>
    <property type="match status" value="1"/>
</dbReference>
<dbReference type="CDD" id="cd02778">
    <property type="entry name" value="MopB_CT_Thiosulfate-R-like"/>
    <property type="match status" value="1"/>
</dbReference>
<dbReference type="InterPro" id="IPR006657">
    <property type="entry name" value="MoPterin_dinucl-bd_dom"/>
</dbReference>
<dbReference type="Gene3D" id="2.40.40.20">
    <property type="match status" value="1"/>
</dbReference>
<evidence type="ECO:0000256" key="7">
    <source>
        <dbReference type="ARBA" id="ARBA00022729"/>
    </source>
</evidence>
<dbReference type="SUPFAM" id="SSF50692">
    <property type="entry name" value="ADC-like"/>
    <property type="match status" value="1"/>
</dbReference>
<dbReference type="InterPro" id="IPR006963">
    <property type="entry name" value="Mopterin_OxRdtase_4Fe-4S_dom"/>
</dbReference>
<evidence type="ECO:0000256" key="1">
    <source>
        <dbReference type="ARBA" id="ARBA00001942"/>
    </source>
</evidence>
<comment type="cofactor">
    <cofactor evidence="1">
        <name>Mo-bis(molybdopterin guanine dinucleotide)</name>
        <dbReference type="ChEBI" id="CHEBI:60539"/>
    </cofactor>
</comment>
<gene>
    <name evidence="12" type="ORF">BECKLFY1418C_GA0070996_11183</name>
</gene>
<dbReference type="InterPro" id="IPR006656">
    <property type="entry name" value="Mopterin_OxRdtase"/>
</dbReference>
<dbReference type="InterPro" id="IPR009010">
    <property type="entry name" value="Asp_de-COase-like_dom_sf"/>
</dbReference>
<evidence type="ECO:0000256" key="4">
    <source>
        <dbReference type="ARBA" id="ARBA00022485"/>
    </source>
</evidence>
<proteinExistence type="inferred from homology"/>
<dbReference type="AlphaFoldDB" id="A0A450WZF1"/>